<protein>
    <recommendedName>
        <fullName evidence="2">DUF6546 domain-containing protein</fullName>
    </recommendedName>
</protein>
<gene>
    <name evidence="3" type="ORF">NKR19_g7012</name>
</gene>
<proteinExistence type="predicted"/>
<dbReference type="Gene3D" id="3.80.10.10">
    <property type="entry name" value="Ribonuclease Inhibitor"/>
    <property type="match status" value="1"/>
</dbReference>
<accession>A0AA38RNR9</accession>
<feature type="region of interest" description="Disordered" evidence="1">
    <location>
        <begin position="290"/>
        <end position="329"/>
    </location>
</feature>
<evidence type="ECO:0000256" key="1">
    <source>
        <dbReference type="SAM" id="MobiDB-lite"/>
    </source>
</evidence>
<reference evidence="3" key="1">
    <citation type="submission" date="2022-07" db="EMBL/GenBank/DDBJ databases">
        <title>Fungi with potential for degradation of polypropylene.</title>
        <authorList>
            <person name="Gostincar C."/>
        </authorList>
    </citation>
    <scope>NUCLEOTIDE SEQUENCE</scope>
    <source>
        <strain evidence="3">EXF-13287</strain>
    </source>
</reference>
<name>A0AA38RNR9_9PEZI</name>
<dbReference type="AlphaFoldDB" id="A0AA38RNR9"/>
<dbReference type="InterPro" id="IPR046676">
    <property type="entry name" value="DUF6546"/>
</dbReference>
<dbReference type="Pfam" id="PF20183">
    <property type="entry name" value="DUF6546"/>
    <property type="match status" value="1"/>
</dbReference>
<organism evidence="3 4">
    <name type="scientific">Coniochaeta hoffmannii</name>
    <dbReference type="NCBI Taxonomy" id="91930"/>
    <lineage>
        <taxon>Eukaryota</taxon>
        <taxon>Fungi</taxon>
        <taxon>Dikarya</taxon>
        <taxon>Ascomycota</taxon>
        <taxon>Pezizomycotina</taxon>
        <taxon>Sordariomycetes</taxon>
        <taxon>Sordariomycetidae</taxon>
        <taxon>Coniochaetales</taxon>
        <taxon>Coniochaetaceae</taxon>
        <taxon>Coniochaeta</taxon>
    </lineage>
</organism>
<dbReference type="EMBL" id="JANBVN010000116">
    <property type="protein sequence ID" value="KAJ9143154.1"/>
    <property type="molecule type" value="Genomic_DNA"/>
</dbReference>
<dbReference type="SUPFAM" id="SSF52047">
    <property type="entry name" value="RNI-like"/>
    <property type="match status" value="1"/>
</dbReference>
<evidence type="ECO:0000259" key="2">
    <source>
        <dbReference type="Pfam" id="PF20183"/>
    </source>
</evidence>
<dbReference type="InterPro" id="IPR032675">
    <property type="entry name" value="LRR_dom_sf"/>
</dbReference>
<feature type="domain" description="DUF6546" evidence="2">
    <location>
        <begin position="73"/>
        <end position="278"/>
    </location>
</feature>
<feature type="compositionally biased region" description="Low complexity" evidence="1">
    <location>
        <begin position="302"/>
        <end position="320"/>
    </location>
</feature>
<keyword evidence="4" id="KW-1185">Reference proteome</keyword>
<evidence type="ECO:0000313" key="3">
    <source>
        <dbReference type="EMBL" id="KAJ9143154.1"/>
    </source>
</evidence>
<comment type="caution">
    <text evidence="3">The sequence shown here is derived from an EMBL/GenBank/DDBJ whole genome shotgun (WGS) entry which is preliminary data.</text>
</comment>
<dbReference type="Proteomes" id="UP001174691">
    <property type="component" value="Unassembled WGS sequence"/>
</dbReference>
<evidence type="ECO:0000313" key="4">
    <source>
        <dbReference type="Proteomes" id="UP001174691"/>
    </source>
</evidence>
<sequence>MAVTSLAIRKYEGYHLSQASTITSLRPLLRSLPNLRHFRHDYWRGLKKDLSASERREKAQTYQSLVLEQFSTLPSLRSVSIFEDSACCFRDESPDSRHVHLAKAFAQSSRGLEELHLSRNIDATNFFSDFVQSRVPPLKRLGHGGWPKMRYLSMTAAGLPNGAGLAPLLQAVAAAVATMPNLQVLELWSVVNNKDGNLKRRKQAGVFRYDRLGQRPRLTLVSMWGGTIDEDVRAAWTSVAEEHDSRHSLTIEAATLDTARIRGHTEVLGLLLLKDRILPDKAGSEPFLFCTQPKRRAENHLSPAASTPSSSQSSAPASSPFRTPPSSQQ</sequence>